<dbReference type="SUPFAM" id="SSF46785">
    <property type="entry name" value="Winged helix' DNA-binding domain"/>
    <property type="match status" value="1"/>
</dbReference>
<dbReference type="EMBL" id="QRVK01000002">
    <property type="protein sequence ID" value="RGS44103.1"/>
    <property type="molecule type" value="Genomic_DNA"/>
</dbReference>
<dbReference type="InterPro" id="IPR005149">
    <property type="entry name" value="Tscrpt_reg_PadR_N"/>
</dbReference>
<dbReference type="PANTHER" id="PTHR33169">
    <property type="entry name" value="PADR-FAMILY TRANSCRIPTIONAL REGULATOR"/>
    <property type="match status" value="1"/>
</dbReference>
<organism evidence="2 3">
    <name type="scientific">Coprococcus eutactus</name>
    <dbReference type="NCBI Taxonomy" id="33043"/>
    <lineage>
        <taxon>Bacteria</taxon>
        <taxon>Bacillati</taxon>
        <taxon>Bacillota</taxon>
        <taxon>Clostridia</taxon>
        <taxon>Lachnospirales</taxon>
        <taxon>Lachnospiraceae</taxon>
        <taxon>Coprococcus</taxon>
    </lineage>
</organism>
<feature type="domain" description="Transcription regulator PadR N-terminal" evidence="1">
    <location>
        <begin position="16"/>
        <end position="85"/>
    </location>
</feature>
<evidence type="ECO:0000259" key="1">
    <source>
        <dbReference type="Pfam" id="PF03551"/>
    </source>
</evidence>
<accession>A0A3R5WPY4</accession>
<dbReference type="Pfam" id="PF03551">
    <property type="entry name" value="PadR"/>
    <property type="match status" value="1"/>
</dbReference>
<dbReference type="OrthoDB" id="9814826at2"/>
<dbReference type="PANTHER" id="PTHR33169:SF13">
    <property type="entry name" value="PADR-FAMILY TRANSCRIPTIONAL REGULATOR"/>
    <property type="match status" value="1"/>
</dbReference>
<proteinExistence type="predicted"/>
<evidence type="ECO:0000313" key="3">
    <source>
        <dbReference type="Proteomes" id="UP000283295"/>
    </source>
</evidence>
<evidence type="ECO:0000313" key="2">
    <source>
        <dbReference type="EMBL" id="RGS44103.1"/>
    </source>
</evidence>
<dbReference type="Proteomes" id="UP000283295">
    <property type="component" value="Unassembled WGS sequence"/>
</dbReference>
<dbReference type="InterPro" id="IPR036390">
    <property type="entry name" value="WH_DNA-bd_sf"/>
</dbReference>
<sequence>MPKKAMDILTESMFYVLMAFSKGPMCGIDVADYIEKITGGRVKIGPATLYTILGKFEKEKWIREIEVEGRKRTYSITDKGVSAYEQEVERLKMCVRDAEDAANEM</sequence>
<dbReference type="AlphaFoldDB" id="A0A3R5WPY4"/>
<dbReference type="Gene3D" id="1.10.10.10">
    <property type="entry name" value="Winged helix-like DNA-binding domain superfamily/Winged helix DNA-binding domain"/>
    <property type="match status" value="1"/>
</dbReference>
<dbReference type="InterPro" id="IPR036388">
    <property type="entry name" value="WH-like_DNA-bd_sf"/>
</dbReference>
<reference evidence="2 3" key="1">
    <citation type="submission" date="2018-08" db="EMBL/GenBank/DDBJ databases">
        <title>A genome reference for cultivated species of the human gut microbiota.</title>
        <authorList>
            <person name="Zou Y."/>
            <person name="Xue W."/>
            <person name="Luo G."/>
        </authorList>
    </citation>
    <scope>NUCLEOTIDE SEQUENCE [LARGE SCALE GENOMIC DNA]</scope>
    <source>
        <strain evidence="2 3">AF22-21</strain>
    </source>
</reference>
<comment type="caution">
    <text evidence="2">The sequence shown here is derived from an EMBL/GenBank/DDBJ whole genome shotgun (WGS) entry which is preliminary data.</text>
</comment>
<dbReference type="InterPro" id="IPR052509">
    <property type="entry name" value="Metal_resp_DNA-bind_regulator"/>
</dbReference>
<gene>
    <name evidence="2" type="ORF">DWX94_01570</name>
</gene>
<name>A0A3R5WPY4_9FIRM</name>
<protein>
    <submittedName>
        <fullName evidence="2">PadR family transcriptional regulator</fullName>
    </submittedName>
</protein>